<dbReference type="GO" id="GO:0016757">
    <property type="term" value="F:glycosyltransferase activity"/>
    <property type="evidence" value="ECO:0007669"/>
    <property type="project" value="InterPro"/>
</dbReference>
<gene>
    <name evidence="2" type="ORF">A2W05_09540</name>
</gene>
<dbReference type="SUPFAM" id="SSF53756">
    <property type="entry name" value="UDP-Glycosyltransferase/glycogen phosphorylase"/>
    <property type="match status" value="1"/>
</dbReference>
<dbReference type="Gene3D" id="3.40.50.2000">
    <property type="entry name" value="Glycogen Phosphorylase B"/>
    <property type="match status" value="2"/>
</dbReference>
<evidence type="ECO:0000259" key="1">
    <source>
        <dbReference type="Pfam" id="PF00534"/>
    </source>
</evidence>
<name>A0A1F7RPM9_9BACT</name>
<evidence type="ECO:0000313" key="2">
    <source>
        <dbReference type="EMBL" id="OGL43509.1"/>
    </source>
</evidence>
<dbReference type="InterPro" id="IPR050194">
    <property type="entry name" value="Glycosyltransferase_grp1"/>
</dbReference>
<comment type="caution">
    <text evidence="2">The sequence shown here is derived from an EMBL/GenBank/DDBJ whole genome shotgun (WGS) entry which is preliminary data.</text>
</comment>
<evidence type="ECO:0000313" key="3">
    <source>
        <dbReference type="Proteomes" id="UP000178797"/>
    </source>
</evidence>
<organism evidence="2 3">
    <name type="scientific">Candidatus Schekmanbacteria bacterium RBG_16_38_10</name>
    <dbReference type="NCBI Taxonomy" id="1817879"/>
    <lineage>
        <taxon>Bacteria</taxon>
        <taxon>Candidatus Schekmaniibacteriota</taxon>
    </lineage>
</organism>
<dbReference type="PANTHER" id="PTHR45947">
    <property type="entry name" value="SULFOQUINOVOSYL TRANSFERASE SQD2"/>
    <property type="match status" value="1"/>
</dbReference>
<protein>
    <recommendedName>
        <fullName evidence="1">Glycosyl transferase family 1 domain-containing protein</fullName>
    </recommendedName>
</protein>
<dbReference type="InterPro" id="IPR001296">
    <property type="entry name" value="Glyco_trans_1"/>
</dbReference>
<dbReference type="PANTHER" id="PTHR45947:SF3">
    <property type="entry name" value="SULFOQUINOVOSYL TRANSFERASE SQD2"/>
    <property type="match status" value="1"/>
</dbReference>
<dbReference type="AlphaFoldDB" id="A0A1F7RPM9"/>
<feature type="domain" description="Glycosyl transferase family 1" evidence="1">
    <location>
        <begin position="67"/>
        <end position="236"/>
    </location>
</feature>
<dbReference type="Pfam" id="PF00534">
    <property type="entry name" value="Glycos_transf_1"/>
    <property type="match status" value="1"/>
</dbReference>
<reference evidence="2 3" key="1">
    <citation type="journal article" date="2016" name="Nat. Commun.">
        <title>Thousands of microbial genomes shed light on interconnected biogeochemical processes in an aquifer system.</title>
        <authorList>
            <person name="Anantharaman K."/>
            <person name="Brown C.T."/>
            <person name="Hug L.A."/>
            <person name="Sharon I."/>
            <person name="Castelle C.J."/>
            <person name="Probst A.J."/>
            <person name="Thomas B.C."/>
            <person name="Singh A."/>
            <person name="Wilkins M.J."/>
            <person name="Karaoz U."/>
            <person name="Brodie E.L."/>
            <person name="Williams K.H."/>
            <person name="Hubbard S.S."/>
            <person name="Banfield J.F."/>
        </authorList>
    </citation>
    <scope>NUCLEOTIDE SEQUENCE [LARGE SCALE GENOMIC DNA]</scope>
</reference>
<accession>A0A1F7RPM9</accession>
<dbReference type="Proteomes" id="UP000178797">
    <property type="component" value="Unassembled WGS sequence"/>
</dbReference>
<dbReference type="CDD" id="cd03801">
    <property type="entry name" value="GT4_PimA-like"/>
    <property type="match status" value="1"/>
</dbReference>
<dbReference type="EMBL" id="MGDE01000224">
    <property type="protein sequence ID" value="OGL43509.1"/>
    <property type="molecule type" value="Genomic_DNA"/>
</dbReference>
<sequence length="261" mass="29512">MPFTHIFDKRSEFARRKSFSKIDRFICISGTARKNLEYEGIESSKIDVVHNSVDLSFFSPGQKDIKLMDKLKISRADRVILFVGKLTSWKNPFTLLYAAKILKENGLPAKVVLAGQGAQKSNLQKTTELLRLSENIIFLNFIENTEINKYYRLADVFVMPSMTTITWEDQFPFAVVEAMASGLPVVVTNSGGMPELVGSAGRIYSQGNYGELAMHLGEILTNEQLKSSMAVNSRQRAEEMFNNKKNSMKIYSVFQKVINKE</sequence>
<proteinExistence type="predicted"/>